<name>A0A518EPD3_9BACT</name>
<keyword evidence="2 5" id="KW-0436">Ligase</keyword>
<dbReference type="InterPro" id="IPR020845">
    <property type="entry name" value="AMP-binding_CS"/>
</dbReference>
<keyword evidence="6" id="KW-1185">Reference proteome</keyword>
<sequence>MDKSDHGNDQKNVDFKEQRWHKHYDKGVPAAIDFEEVPLHGFMPRAVDLFGDRPALVFLNATFTYAELFDKVKRCANALRSLGVKEGSRVAIQLPNIPQTVIAFHGAAMAGAEVVMTNPLYTLREIEHQWSDAECDFAFVADFIWEETIEPNRSKLRPKTYIVAHIPDYLRFPLNLLAPFKLARQSPKRYAKVKTGDGVHEFKPLVEGASNAPISMDRGMDEIAVLQYTGGTTGLSKGAVLSHRNLSCNAQQIHAWFPDVDPGHEVNLICLPLFHVFGLSVGMNWSIWAGSKMVLVPNPRDIPALVKAITKHKVTLFPGVPALFNAINHFPGVESLDMTSVKSCFSGSAPIPRDVQEKFEKLTKSTIIEGFGMSETSPVTHVNPLKGLRKIGMVGVPMSNTLAKIVDAEDDTKELGVGEEGELLVQGPQVMRGYWKCDDINAEVLKGGWMHTGDLASMDEDGFFKIVGRKKDMINCSGLKVFPDEVDDVLMAHPAILEAATIGVPDESRGETVKSFIVLKEGQTLTPEEIEKYARENLAAYKIPRQIEFLEELPKSSVMKILRRELRDREIAKNAGGAT</sequence>
<accession>A0A518EPD3</accession>
<dbReference type="InterPro" id="IPR025110">
    <property type="entry name" value="AMP-bd_C"/>
</dbReference>
<dbReference type="Gene3D" id="3.30.300.30">
    <property type="match status" value="1"/>
</dbReference>
<proteinExistence type="inferred from homology"/>
<dbReference type="Pfam" id="PF13193">
    <property type="entry name" value="AMP-binding_C"/>
    <property type="match status" value="1"/>
</dbReference>
<dbReference type="GO" id="GO:0004467">
    <property type="term" value="F:long-chain fatty acid-CoA ligase activity"/>
    <property type="evidence" value="ECO:0007669"/>
    <property type="project" value="UniProtKB-EC"/>
</dbReference>
<evidence type="ECO:0000313" key="6">
    <source>
        <dbReference type="Proteomes" id="UP000320390"/>
    </source>
</evidence>
<dbReference type="InterPro" id="IPR045851">
    <property type="entry name" value="AMP-bd_C_sf"/>
</dbReference>
<evidence type="ECO:0000259" key="4">
    <source>
        <dbReference type="Pfam" id="PF13193"/>
    </source>
</evidence>
<dbReference type="InterPro" id="IPR000873">
    <property type="entry name" value="AMP-dep_synth/lig_dom"/>
</dbReference>
<dbReference type="Gene3D" id="3.40.50.12780">
    <property type="entry name" value="N-terminal domain of ligase-like"/>
    <property type="match status" value="1"/>
</dbReference>
<dbReference type="PANTHER" id="PTHR43767:SF1">
    <property type="entry name" value="NONRIBOSOMAL PEPTIDE SYNTHASE PES1 (EUROFUNG)-RELATED"/>
    <property type="match status" value="1"/>
</dbReference>
<dbReference type="Pfam" id="PF00501">
    <property type="entry name" value="AMP-binding"/>
    <property type="match status" value="1"/>
</dbReference>
<feature type="domain" description="AMP-dependent synthetase/ligase" evidence="3">
    <location>
        <begin position="46"/>
        <end position="435"/>
    </location>
</feature>
<comment type="similarity">
    <text evidence="1">Belongs to the ATP-dependent AMP-binding enzyme family.</text>
</comment>
<protein>
    <submittedName>
        <fullName evidence="5">Long-chain-fatty-acid--CoA ligase</fullName>
        <ecNumber evidence="5">6.2.1.3</ecNumber>
    </submittedName>
</protein>
<reference evidence="5 6" key="1">
    <citation type="submission" date="2019-02" db="EMBL/GenBank/DDBJ databases">
        <title>Deep-cultivation of Planctomycetes and their phenomic and genomic characterization uncovers novel biology.</title>
        <authorList>
            <person name="Wiegand S."/>
            <person name="Jogler M."/>
            <person name="Boedeker C."/>
            <person name="Pinto D."/>
            <person name="Vollmers J."/>
            <person name="Rivas-Marin E."/>
            <person name="Kohn T."/>
            <person name="Peeters S.H."/>
            <person name="Heuer A."/>
            <person name="Rast P."/>
            <person name="Oberbeckmann S."/>
            <person name="Bunk B."/>
            <person name="Jeske O."/>
            <person name="Meyerdierks A."/>
            <person name="Storesund J.E."/>
            <person name="Kallscheuer N."/>
            <person name="Luecker S."/>
            <person name="Lage O.M."/>
            <person name="Pohl T."/>
            <person name="Merkel B.J."/>
            <person name="Hornburger P."/>
            <person name="Mueller R.-W."/>
            <person name="Bruemmer F."/>
            <person name="Labrenz M."/>
            <person name="Spormann A.M."/>
            <person name="Op den Camp H."/>
            <person name="Overmann J."/>
            <person name="Amann R."/>
            <person name="Jetten M.S.M."/>
            <person name="Mascher T."/>
            <person name="Medema M.H."/>
            <person name="Devos D.P."/>
            <person name="Kaster A.-K."/>
            <person name="Ovreas L."/>
            <person name="Rohde M."/>
            <person name="Galperin M.Y."/>
            <person name="Jogler C."/>
        </authorList>
    </citation>
    <scope>NUCLEOTIDE SEQUENCE [LARGE SCALE GENOMIC DNA]</scope>
    <source>
        <strain evidence="5 6">Poly30</strain>
    </source>
</reference>
<gene>
    <name evidence="5" type="primary">fadD</name>
    <name evidence="5" type="ORF">Poly30_14520</name>
</gene>
<dbReference type="CDD" id="cd05936">
    <property type="entry name" value="FC-FACS_FadD_like"/>
    <property type="match status" value="1"/>
</dbReference>
<dbReference type="EC" id="6.2.1.3" evidence="5"/>
<organism evidence="5 6">
    <name type="scientific">Saltatorellus ferox</name>
    <dbReference type="NCBI Taxonomy" id="2528018"/>
    <lineage>
        <taxon>Bacteria</taxon>
        <taxon>Pseudomonadati</taxon>
        <taxon>Planctomycetota</taxon>
        <taxon>Planctomycetia</taxon>
        <taxon>Planctomycetia incertae sedis</taxon>
        <taxon>Saltatorellus</taxon>
    </lineage>
</organism>
<dbReference type="PROSITE" id="PS00455">
    <property type="entry name" value="AMP_BINDING"/>
    <property type="match status" value="1"/>
</dbReference>
<dbReference type="PANTHER" id="PTHR43767">
    <property type="entry name" value="LONG-CHAIN-FATTY-ACID--COA LIGASE"/>
    <property type="match status" value="1"/>
</dbReference>
<dbReference type="RefSeq" id="WP_145195688.1">
    <property type="nucleotide sequence ID" value="NZ_CP036434.1"/>
</dbReference>
<dbReference type="FunFam" id="3.30.300.30:FF:000008">
    <property type="entry name" value="2,3-dihydroxybenzoate-AMP ligase"/>
    <property type="match status" value="1"/>
</dbReference>
<dbReference type="Proteomes" id="UP000320390">
    <property type="component" value="Chromosome"/>
</dbReference>
<evidence type="ECO:0000259" key="3">
    <source>
        <dbReference type="Pfam" id="PF00501"/>
    </source>
</evidence>
<evidence type="ECO:0000256" key="1">
    <source>
        <dbReference type="ARBA" id="ARBA00006432"/>
    </source>
</evidence>
<dbReference type="EMBL" id="CP036434">
    <property type="protein sequence ID" value="QDV05949.1"/>
    <property type="molecule type" value="Genomic_DNA"/>
</dbReference>
<dbReference type="InterPro" id="IPR042099">
    <property type="entry name" value="ANL_N_sf"/>
</dbReference>
<dbReference type="SUPFAM" id="SSF56801">
    <property type="entry name" value="Acetyl-CoA synthetase-like"/>
    <property type="match status" value="1"/>
</dbReference>
<evidence type="ECO:0000313" key="5">
    <source>
        <dbReference type="EMBL" id="QDV05949.1"/>
    </source>
</evidence>
<dbReference type="AlphaFoldDB" id="A0A518EPD3"/>
<evidence type="ECO:0000256" key="2">
    <source>
        <dbReference type="ARBA" id="ARBA00022598"/>
    </source>
</evidence>
<dbReference type="OrthoDB" id="9778383at2"/>
<feature type="domain" description="AMP-binding enzyme C-terminal" evidence="4">
    <location>
        <begin position="485"/>
        <end position="557"/>
    </location>
</feature>
<dbReference type="InterPro" id="IPR050237">
    <property type="entry name" value="ATP-dep_AMP-bd_enzyme"/>
</dbReference>